<dbReference type="Gene3D" id="3.40.50.1820">
    <property type="entry name" value="alpha/beta hydrolase"/>
    <property type="match status" value="1"/>
</dbReference>
<dbReference type="InterPro" id="IPR012908">
    <property type="entry name" value="PGAP1-ab_dom-like"/>
</dbReference>
<dbReference type="Proteomes" id="UP000239990">
    <property type="component" value="Unassembled WGS sequence"/>
</dbReference>
<dbReference type="InterPro" id="IPR029058">
    <property type="entry name" value="AB_hydrolase_fold"/>
</dbReference>
<dbReference type="Pfam" id="PF07819">
    <property type="entry name" value="PGAP1"/>
    <property type="match status" value="1"/>
</dbReference>
<dbReference type="EMBL" id="PREU01000020">
    <property type="protein sequence ID" value="PPA72769.1"/>
    <property type="molecule type" value="Genomic_DNA"/>
</dbReference>
<feature type="domain" description="GPI inositol-deacylase PGAP1-like alpha/beta" evidence="2">
    <location>
        <begin position="261"/>
        <end position="325"/>
    </location>
</feature>
<protein>
    <submittedName>
        <fullName evidence="3">Alpha/beta hydrolase</fullName>
    </submittedName>
</protein>
<reference evidence="3 4" key="1">
    <citation type="submission" date="2018-02" db="EMBL/GenBank/DDBJ databases">
        <title>Draft Genome of Achromobacter spanius stain 6.</title>
        <authorList>
            <person name="Gunasekera T.S."/>
            <person name="Radwan O."/>
            <person name="Ruiz O.N."/>
        </authorList>
    </citation>
    <scope>NUCLEOTIDE SEQUENCE [LARGE SCALE GENOMIC DNA]</scope>
    <source>
        <strain evidence="3 4">6</strain>
    </source>
</reference>
<gene>
    <name evidence="3" type="ORF">C4E15_28650</name>
</gene>
<dbReference type="SUPFAM" id="SSF53474">
    <property type="entry name" value="alpha/beta-Hydrolases"/>
    <property type="match status" value="1"/>
</dbReference>
<dbReference type="PANTHER" id="PTHR11440">
    <property type="entry name" value="LECITHIN-CHOLESTEROL ACYLTRANSFERASE-RELATED"/>
    <property type="match status" value="1"/>
</dbReference>
<name>A0A2S5GIF7_9BURK</name>
<evidence type="ECO:0000313" key="4">
    <source>
        <dbReference type="Proteomes" id="UP000239990"/>
    </source>
</evidence>
<evidence type="ECO:0000256" key="1">
    <source>
        <dbReference type="SAM" id="MobiDB-lite"/>
    </source>
</evidence>
<dbReference type="AlphaFoldDB" id="A0A2S5GIF7"/>
<comment type="caution">
    <text evidence="3">The sequence shown here is derived from an EMBL/GenBank/DDBJ whole genome shotgun (WGS) entry which is preliminary data.</text>
</comment>
<feature type="region of interest" description="Disordered" evidence="1">
    <location>
        <begin position="507"/>
        <end position="527"/>
    </location>
</feature>
<dbReference type="OrthoDB" id="9814331at2"/>
<evidence type="ECO:0000259" key="2">
    <source>
        <dbReference type="Pfam" id="PF07819"/>
    </source>
</evidence>
<accession>A0A2S5GIF7</accession>
<keyword evidence="3" id="KW-0378">Hydrolase</keyword>
<sequence length="607" mass="68151">MEEKVTDNQPATGPPEERVAPFHYNARGQQCFTWTLTDCDITDPVQLRIGPDLILPVIFIPGVMGSNLKSVPERIGQDSRQVWTLDYGFAGLRTPLASQWVAKDAGFRQTTLHPDRVEVDDQGGVPNVPWGMVQENQQMLPAERKAALMKRYRERGWGEVGQTSYERFLIWLEHVLNSPTVPRHQNYALELNDQHWEDPQAAYRRLKPGVDVFLPGLNGMDRIDDETEGVKPLTTDDLLAGVRFNMPVHAFGYNWLETNAESAEKLKLRIEAIREQYGKRCQQVVLVTHSMGGLIARMCAKLPGMEAAICGIVHGVMPTNGAPVAYRRCKVGMRDESFGASLVIGGTGQEVTAVFAQSPGALQLLPTTRYSPGWLKLLRESQSRAQSAMPALDQCPYDTIYLERLRWWGLVKEEWLAPEGGTAIEWKDYQHAIGNARDFHSLLNTYFHPKTYVFYGSDTKFASFESIRWRIRPGLRPAGYTIPPVPIESLFQARDSDVHQGGRTPLYVRGHSGMSHPSVKYTDGSSASEKSPYSDWELHCEMQDGVGDGTVPTSSGRAPIDQAEHGQVQEQLKMRGFDHEGPFRNEQVQLITLQWILKIAAQARKPS</sequence>
<dbReference type="GO" id="GO:0016788">
    <property type="term" value="F:hydrolase activity, acting on ester bonds"/>
    <property type="evidence" value="ECO:0007669"/>
    <property type="project" value="InterPro"/>
</dbReference>
<organism evidence="3 4">
    <name type="scientific">Achromobacter spanius</name>
    <dbReference type="NCBI Taxonomy" id="217203"/>
    <lineage>
        <taxon>Bacteria</taxon>
        <taxon>Pseudomonadati</taxon>
        <taxon>Pseudomonadota</taxon>
        <taxon>Betaproteobacteria</taxon>
        <taxon>Burkholderiales</taxon>
        <taxon>Alcaligenaceae</taxon>
        <taxon>Achromobacter</taxon>
    </lineage>
</organism>
<proteinExistence type="predicted"/>
<evidence type="ECO:0000313" key="3">
    <source>
        <dbReference type="EMBL" id="PPA72769.1"/>
    </source>
</evidence>